<keyword evidence="6" id="KW-0378">Hydrolase</keyword>
<dbReference type="SUPFAM" id="SSF56672">
    <property type="entry name" value="DNA/RNA polymerases"/>
    <property type="match status" value="1"/>
</dbReference>
<evidence type="ECO:0000313" key="13">
    <source>
        <dbReference type="Proteomes" id="UP000321393"/>
    </source>
</evidence>
<dbReference type="Pfam" id="PF00078">
    <property type="entry name" value="RVT_1"/>
    <property type="match status" value="1"/>
</dbReference>
<dbReference type="InterPro" id="IPR005162">
    <property type="entry name" value="Retrotrans_gag_dom"/>
</dbReference>
<sequence>MPVFNGEDLDSWLFHVERYFQIHKLTESENLLVSAISFDGPALNWYRSQEERDKFVSWSNLKERMLVWFRSTTEGTICGRFLWIKQETTIEEYRNLFDKLVAPLSDFQERVVEETFMNGLFLWIMAKVAFCRPKGLAKTIEIAQLVENKEMIRGEANLSGFSGGKYPPQAIMSAKTGANYATGDNKGNTMFPIRTISLRSSNVVEVHKEEKLMKKLQLPTKETAHYWVILGSGTAIQGKGICGALEVQLKDWIVMEDFLRLELGGVDVTLEMQWLYSLGVIAVDWKNLTLSFSSQGKQVCIKGDPSLTKARIRMADDDIEKTAFSTHEGHYEFLVMLFGLTNAPTTFQALMNAIFKPHLRKFVLVIFDDILIYSKVEYLGHVVFGEGALRVGGFKWNEEAEKAFEKLKQAMMSLPALAMSNFSQPFEIEIDASGYDVDAVLIQSKRPTYSHTLAMRDRARSVYKKELMAVVLAVQRWRSYLLGGKFLVKTNQRSLKFLLEQRVIQLQYQKWITKLFEYSFEVIYKPGLENEAADALSRKSTDVQLCGISIPVTVDLKAIKEEVESDN</sequence>
<feature type="domain" description="Reverse transcriptase" evidence="9">
    <location>
        <begin position="295"/>
        <end position="376"/>
    </location>
</feature>
<gene>
    <name evidence="12" type="ORF">E6C27_scaffold130G00820</name>
</gene>
<dbReference type="GO" id="GO:0008233">
    <property type="term" value="F:peptidase activity"/>
    <property type="evidence" value="ECO:0007669"/>
    <property type="project" value="UniProtKB-KW"/>
</dbReference>
<dbReference type="OrthoDB" id="1933597at2759"/>
<keyword evidence="7" id="KW-0695">RNA-directed DNA polymerase</keyword>
<comment type="caution">
    <text evidence="12">The sequence shown here is derived from an EMBL/GenBank/DDBJ whole genome shotgun (WGS) entry which is preliminary data.</text>
</comment>
<dbReference type="PANTHER" id="PTHR37984:SF5">
    <property type="entry name" value="PROTEIN NYNRIN-LIKE"/>
    <property type="match status" value="1"/>
</dbReference>
<dbReference type="GO" id="GO:0004519">
    <property type="term" value="F:endonuclease activity"/>
    <property type="evidence" value="ECO:0007669"/>
    <property type="project" value="UniProtKB-KW"/>
</dbReference>
<proteinExistence type="predicted"/>
<dbReference type="GO" id="GO:0003964">
    <property type="term" value="F:RNA-directed DNA polymerase activity"/>
    <property type="evidence" value="ECO:0007669"/>
    <property type="project" value="UniProtKB-KW"/>
</dbReference>
<keyword evidence="8" id="KW-0511">Multifunctional enzyme</keyword>
<dbReference type="AlphaFoldDB" id="A0A5A7V4I9"/>
<evidence type="ECO:0000313" key="12">
    <source>
        <dbReference type="EMBL" id="KAA0062488.1"/>
    </source>
</evidence>
<name>A0A5A7V4I9_CUCMM</name>
<keyword evidence="4" id="KW-0540">Nuclease</keyword>
<dbReference type="Pfam" id="PF17919">
    <property type="entry name" value="RT_RNaseH_2"/>
    <property type="match status" value="1"/>
</dbReference>
<dbReference type="Pfam" id="PF03732">
    <property type="entry name" value="Retrotrans_gag"/>
    <property type="match status" value="1"/>
</dbReference>
<keyword evidence="3" id="KW-0548">Nucleotidyltransferase</keyword>
<feature type="domain" description="Retrotransposon gag" evidence="10">
    <location>
        <begin position="36"/>
        <end position="120"/>
    </location>
</feature>
<keyword evidence="2" id="KW-0808">Transferase</keyword>
<evidence type="ECO:0000256" key="4">
    <source>
        <dbReference type="ARBA" id="ARBA00022722"/>
    </source>
</evidence>
<evidence type="ECO:0000256" key="6">
    <source>
        <dbReference type="ARBA" id="ARBA00022801"/>
    </source>
</evidence>
<dbReference type="Proteomes" id="UP000321393">
    <property type="component" value="Unassembled WGS sequence"/>
</dbReference>
<evidence type="ECO:0000259" key="10">
    <source>
        <dbReference type="Pfam" id="PF03732"/>
    </source>
</evidence>
<protein>
    <submittedName>
        <fullName evidence="12">Transposon Tf2-6 polyprotein</fullName>
    </submittedName>
</protein>
<keyword evidence="1" id="KW-0645">Protease</keyword>
<organism evidence="12 13">
    <name type="scientific">Cucumis melo var. makuwa</name>
    <name type="common">Oriental melon</name>
    <dbReference type="NCBI Taxonomy" id="1194695"/>
    <lineage>
        <taxon>Eukaryota</taxon>
        <taxon>Viridiplantae</taxon>
        <taxon>Streptophyta</taxon>
        <taxon>Embryophyta</taxon>
        <taxon>Tracheophyta</taxon>
        <taxon>Spermatophyta</taxon>
        <taxon>Magnoliopsida</taxon>
        <taxon>eudicotyledons</taxon>
        <taxon>Gunneridae</taxon>
        <taxon>Pentapetalae</taxon>
        <taxon>rosids</taxon>
        <taxon>fabids</taxon>
        <taxon>Cucurbitales</taxon>
        <taxon>Cucurbitaceae</taxon>
        <taxon>Benincaseae</taxon>
        <taxon>Cucumis</taxon>
    </lineage>
</organism>
<evidence type="ECO:0000256" key="2">
    <source>
        <dbReference type="ARBA" id="ARBA00022679"/>
    </source>
</evidence>
<evidence type="ECO:0000256" key="1">
    <source>
        <dbReference type="ARBA" id="ARBA00022670"/>
    </source>
</evidence>
<feature type="domain" description="Reverse transcriptase/retrotransposon-derived protein RNase H-like" evidence="11">
    <location>
        <begin position="396"/>
        <end position="488"/>
    </location>
</feature>
<dbReference type="CDD" id="cd01647">
    <property type="entry name" value="RT_LTR"/>
    <property type="match status" value="1"/>
</dbReference>
<dbReference type="InterPro" id="IPR043128">
    <property type="entry name" value="Rev_trsase/Diguanyl_cyclase"/>
</dbReference>
<dbReference type="GO" id="GO:0006508">
    <property type="term" value="P:proteolysis"/>
    <property type="evidence" value="ECO:0007669"/>
    <property type="project" value="UniProtKB-KW"/>
</dbReference>
<evidence type="ECO:0000256" key="5">
    <source>
        <dbReference type="ARBA" id="ARBA00022759"/>
    </source>
</evidence>
<accession>A0A5A7V4I9</accession>
<dbReference type="Gene3D" id="3.10.10.10">
    <property type="entry name" value="HIV Type 1 Reverse Transcriptase, subunit A, domain 1"/>
    <property type="match status" value="1"/>
</dbReference>
<keyword evidence="5" id="KW-0255">Endonuclease</keyword>
<evidence type="ECO:0000256" key="8">
    <source>
        <dbReference type="ARBA" id="ARBA00023268"/>
    </source>
</evidence>
<dbReference type="CDD" id="cd09274">
    <property type="entry name" value="RNase_HI_RT_Ty3"/>
    <property type="match status" value="1"/>
</dbReference>
<dbReference type="InterPro" id="IPR000477">
    <property type="entry name" value="RT_dom"/>
</dbReference>
<dbReference type="InterPro" id="IPR043502">
    <property type="entry name" value="DNA/RNA_pol_sf"/>
</dbReference>
<reference evidence="12 13" key="1">
    <citation type="submission" date="2019-08" db="EMBL/GenBank/DDBJ databases">
        <title>Draft genome sequences of two oriental melons (Cucumis melo L. var makuwa).</title>
        <authorList>
            <person name="Kwon S.-Y."/>
        </authorList>
    </citation>
    <scope>NUCLEOTIDE SEQUENCE [LARGE SCALE GENOMIC DNA]</scope>
    <source>
        <strain evidence="13">cv. SW 3</strain>
        <tissue evidence="12">Leaf</tissue>
    </source>
</reference>
<dbReference type="EMBL" id="SSTE01004567">
    <property type="protein sequence ID" value="KAA0062488.1"/>
    <property type="molecule type" value="Genomic_DNA"/>
</dbReference>
<dbReference type="InterPro" id="IPR041577">
    <property type="entry name" value="RT_RNaseH_2"/>
</dbReference>
<evidence type="ECO:0000256" key="7">
    <source>
        <dbReference type="ARBA" id="ARBA00022918"/>
    </source>
</evidence>
<evidence type="ECO:0000259" key="11">
    <source>
        <dbReference type="Pfam" id="PF17919"/>
    </source>
</evidence>
<dbReference type="PANTHER" id="PTHR37984">
    <property type="entry name" value="PROTEIN CBG26694"/>
    <property type="match status" value="1"/>
</dbReference>
<dbReference type="Gene3D" id="3.30.70.270">
    <property type="match status" value="1"/>
</dbReference>
<dbReference type="InterPro" id="IPR050951">
    <property type="entry name" value="Retrovirus_Pol_polyprotein"/>
</dbReference>
<dbReference type="FunFam" id="3.10.10.10:FF:000007">
    <property type="entry name" value="Retrovirus-related Pol polyprotein from transposon 17.6-like Protein"/>
    <property type="match status" value="1"/>
</dbReference>
<evidence type="ECO:0000259" key="9">
    <source>
        <dbReference type="Pfam" id="PF00078"/>
    </source>
</evidence>
<evidence type="ECO:0000256" key="3">
    <source>
        <dbReference type="ARBA" id="ARBA00022695"/>
    </source>
</evidence>